<keyword evidence="1" id="KW-0812">Transmembrane</keyword>
<evidence type="ECO:0000313" key="3">
    <source>
        <dbReference type="Proteomes" id="UP000054524"/>
    </source>
</evidence>
<keyword evidence="3" id="KW-1185">Reference proteome</keyword>
<evidence type="ECO:0000256" key="1">
    <source>
        <dbReference type="SAM" id="Phobius"/>
    </source>
</evidence>
<dbReference type="GeneID" id="77677449"/>
<comment type="caution">
    <text evidence="2">The sequence shown here is derived from an EMBL/GenBank/DDBJ whole genome shotgun (WGS) entry which is preliminary data.</text>
</comment>
<reference evidence="2 3" key="1">
    <citation type="journal article" date="2014" name="Genome Announc.">
        <title>Genome Sequence of the Microsporidian Species Nematocida sp1 Strain ERTm6 (ATCC PRA-372).</title>
        <authorList>
            <person name="Bakowski M.A."/>
            <person name="Priest M."/>
            <person name="Young S."/>
            <person name="Cuomo C.A."/>
            <person name="Troemel E.R."/>
        </authorList>
    </citation>
    <scope>NUCLEOTIDE SEQUENCE [LARGE SCALE GENOMIC DNA]</scope>
    <source>
        <strain evidence="2 3">ERTm6</strain>
    </source>
</reference>
<feature type="non-terminal residue" evidence="2">
    <location>
        <position position="1"/>
    </location>
</feature>
<feature type="transmembrane region" description="Helical" evidence="1">
    <location>
        <begin position="28"/>
        <end position="49"/>
    </location>
</feature>
<keyword evidence="1" id="KW-1133">Transmembrane helix</keyword>
<keyword evidence="1" id="KW-0472">Membrane</keyword>
<evidence type="ECO:0000313" key="2">
    <source>
        <dbReference type="EMBL" id="KFG25086.1"/>
    </source>
</evidence>
<dbReference type="RefSeq" id="XP_052903641.1">
    <property type="nucleotide sequence ID" value="XM_053050077.1"/>
</dbReference>
<name>A0A086IYW8_NEMA1</name>
<dbReference type="EMBL" id="AKIJ01000014">
    <property type="protein sequence ID" value="KFG25086.1"/>
    <property type="molecule type" value="Genomic_DNA"/>
</dbReference>
<dbReference type="Proteomes" id="UP000054524">
    <property type="component" value="Unassembled WGS sequence"/>
</dbReference>
<accession>A0A086IYW8</accession>
<protein>
    <submittedName>
        <fullName evidence="2">Uncharacterized protein</fullName>
    </submittedName>
</protein>
<gene>
    <name evidence="2" type="ORF">NESG_02476</name>
</gene>
<organism evidence="2 3">
    <name type="scientific">Nematocida ausubeli (strain ATCC PRA-371 / ERTm2)</name>
    <name type="common">Nematode killer fungus</name>
    <dbReference type="NCBI Taxonomy" id="1913371"/>
    <lineage>
        <taxon>Eukaryota</taxon>
        <taxon>Fungi</taxon>
        <taxon>Fungi incertae sedis</taxon>
        <taxon>Microsporidia</taxon>
        <taxon>Nematocida</taxon>
    </lineage>
</organism>
<sequence length="131" mass="14753">RAQLIPKKVSYFVKAYFLTKKSCCDVRFLVVFFCHFRIIAVCVFSLVGATSCLPSLHFANYLTLRRSRNEGSCSGASPAGKKNPYTLFVLIVILHARTARRCPPPQESGRRVHCTDVDIDDDIHSHTHIVT</sequence>
<dbReference type="AlphaFoldDB" id="A0A086IYW8"/>
<dbReference type="HOGENOM" id="CLU_1932576_0_0_1"/>
<proteinExistence type="predicted"/>